<dbReference type="Proteomes" id="UP001260715">
    <property type="component" value="Unassembled WGS sequence"/>
</dbReference>
<comment type="similarity">
    <text evidence="1 2">Belongs to the DegT/DnrJ/EryC1 family.</text>
</comment>
<organism evidence="3 4">
    <name type="scientific">Herbaspirillum frisingense</name>
    <dbReference type="NCBI Taxonomy" id="92645"/>
    <lineage>
        <taxon>Bacteria</taxon>
        <taxon>Pseudomonadati</taxon>
        <taxon>Pseudomonadota</taxon>
        <taxon>Betaproteobacteria</taxon>
        <taxon>Burkholderiales</taxon>
        <taxon>Oxalobacteraceae</taxon>
        <taxon>Herbaspirillum</taxon>
    </lineage>
</organism>
<comment type="caution">
    <text evidence="3">The sequence shown here is derived from an EMBL/GenBank/DDBJ whole genome shotgun (WGS) entry which is preliminary data.</text>
</comment>
<dbReference type="CDD" id="cd00616">
    <property type="entry name" value="AHBA_syn"/>
    <property type="match status" value="1"/>
</dbReference>
<dbReference type="PIRSF" id="PIRSF000390">
    <property type="entry name" value="PLP_StrS"/>
    <property type="match status" value="1"/>
</dbReference>
<dbReference type="InterPro" id="IPR015421">
    <property type="entry name" value="PyrdxlP-dep_Trfase_major"/>
</dbReference>
<dbReference type="Gene3D" id="3.90.1150.10">
    <property type="entry name" value="Aspartate Aminotransferase, domain 1"/>
    <property type="match status" value="1"/>
</dbReference>
<dbReference type="PANTHER" id="PTHR30244:SF34">
    <property type="entry name" value="DTDP-4-AMINO-4,6-DIDEOXYGALACTOSE TRANSAMINASE"/>
    <property type="match status" value="1"/>
</dbReference>
<keyword evidence="4" id="KW-1185">Reference proteome</keyword>
<dbReference type="InterPro" id="IPR015422">
    <property type="entry name" value="PyrdxlP-dep_Trfase_small"/>
</dbReference>
<dbReference type="Pfam" id="PF01041">
    <property type="entry name" value="DegT_DnrJ_EryC1"/>
    <property type="match status" value="1"/>
</dbReference>
<dbReference type="InterPro" id="IPR015424">
    <property type="entry name" value="PyrdxlP-dep_Trfase"/>
</dbReference>
<evidence type="ECO:0000256" key="1">
    <source>
        <dbReference type="ARBA" id="ARBA00037999"/>
    </source>
</evidence>
<dbReference type="InterPro" id="IPR000653">
    <property type="entry name" value="DegT/StrS_aminotransferase"/>
</dbReference>
<protein>
    <submittedName>
        <fullName evidence="3">dTDP-4-amino-4,6-dideoxygalactose transaminase</fullName>
    </submittedName>
</protein>
<dbReference type="EMBL" id="JAVDSJ010000001">
    <property type="protein sequence ID" value="MDR6582121.1"/>
    <property type="molecule type" value="Genomic_DNA"/>
</dbReference>
<evidence type="ECO:0000313" key="4">
    <source>
        <dbReference type="Proteomes" id="UP001260715"/>
    </source>
</evidence>
<proteinExistence type="inferred from homology"/>
<reference evidence="3 4" key="1">
    <citation type="submission" date="2023-07" db="EMBL/GenBank/DDBJ databases">
        <title>Sorghum-associated microbial communities from plants grown in Nebraska, USA.</title>
        <authorList>
            <person name="Schachtman D."/>
        </authorList>
    </citation>
    <scope>NUCLEOTIDE SEQUENCE [LARGE SCALE GENOMIC DNA]</scope>
    <source>
        <strain evidence="3 4">596</strain>
    </source>
</reference>
<dbReference type="RefSeq" id="WP_102662953.1">
    <property type="nucleotide sequence ID" value="NZ_JAVDSJ010000001.1"/>
</dbReference>
<accession>A0ABU1P891</accession>
<gene>
    <name evidence="3" type="ORF">J2W50_000296</name>
</gene>
<dbReference type="Gene3D" id="3.40.640.10">
    <property type="entry name" value="Type I PLP-dependent aspartate aminotransferase-like (Major domain)"/>
    <property type="match status" value="1"/>
</dbReference>
<dbReference type="PANTHER" id="PTHR30244">
    <property type="entry name" value="TRANSAMINASE"/>
    <property type="match status" value="1"/>
</dbReference>
<keyword evidence="2" id="KW-0663">Pyridoxal phosphate</keyword>
<evidence type="ECO:0000256" key="2">
    <source>
        <dbReference type="RuleBase" id="RU004508"/>
    </source>
</evidence>
<dbReference type="SUPFAM" id="SSF53383">
    <property type="entry name" value="PLP-dependent transferases"/>
    <property type="match status" value="1"/>
</dbReference>
<evidence type="ECO:0000313" key="3">
    <source>
        <dbReference type="EMBL" id="MDR6582121.1"/>
    </source>
</evidence>
<name>A0ABU1P891_9BURK</name>
<sequence>MSLPSLPFLPFAKPTIDEATIAAVGEVLRSGWITSGPKVQAFEKALSEYLGGRIVRTFNSGTCTMEIALRIAGIGPGDEVITTPISWVATANVILETGATPVFADIDPITRNIDLDRLDAAITPRTKAIIPVYLSGLPVDMDRLYAIAAKHKLRVVEDAAQALGSTWNGKRIGSFGDFVSFSLQANKNITSAEGGFLVLNNADEARLAEKYRLQGVTRSGFDGLEVDVLGGKYNLTDVNAAIGLGQFAHIDAVTAHRKELARHYFACFGSDFEANYGAQLPVADFENSNWHMFQLVLPERITRAAFMEKMMEKQVGIGYHYPAIHLLKLYRERGFKEGMFPVAERVGQRIVSLPMFNVMRKEDVVRAVETVKSVLG</sequence>